<accession>A0ABY8MKC9</accession>
<evidence type="ECO:0000313" key="2">
    <source>
        <dbReference type="Proteomes" id="UP001228690"/>
    </source>
</evidence>
<evidence type="ECO:0000313" key="1">
    <source>
        <dbReference type="EMBL" id="WGK69264.1"/>
    </source>
</evidence>
<gene>
    <name evidence="1" type="ORF">P0082_12440</name>
</gene>
<organism evidence="1 2">
    <name type="scientific">Candidatus Haliotispira prima</name>
    <dbReference type="NCBI Taxonomy" id="3034016"/>
    <lineage>
        <taxon>Bacteria</taxon>
        <taxon>Pseudomonadati</taxon>
        <taxon>Spirochaetota</taxon>
        <taxon>Spirochaetia</taxon>
        <taxon>Spirochaetales</taxon>
        <taxon>Spirochaetaceae</taxon>
        <taxon>Candidatus Haliotispira</taxon>
    </lineage>
</organism>
<keyword evidence="2" id="KW-1185">Reference proteome</keyword>
<name>A0ABY8MKC9_9SPIO</name>
<dbReference type="EMBL" id="CP123443">
    <property type="protein sequence ID" value="WGK69264.1"/>
    <property type="molecule type" value="Genomic_DNA"/>
</dbReference>
<reference evidence="1 2" key="1">
    <citation type="submission" date="2023-04" db="EMBL/GenBank/DDBJ databases">
        <title>Spirochaete genome identified in red abalone sample constitutes a novel genus.</title>
        <authorList>
            <person name="Sharma S.P."/>
            <person name="Purcell C.M."/>
            <person name="Hyde J.R."/>
            <person name="Severin A.J."/>
        </authorList>
    </citation>
    <scope>NUCLEOTIDE SEQUENCE [LARGE SCALE GENOMIC DNA]</scope>
    <source>
        <strain evidence="1 2">SP-2023</strain>
    </source>
</reference>
<proteinExistence type="predicted"/>
<dbReference type="Proteomes" id="UP001228690">
    <property type="component" value="Chromosome"/>
</dbReference>
<dbReference type="RefSeq" id="WP_326927453.1">
    <property type="nucleotide sequence ID" value="NZ_CP123443.1"/>
</dbReference>
<protein>
    <submittedName>
        <fullName evidence="1">Uncharacterized protein</fullName>
    </submittedName>
</protein>
<sequence length="247" mass="26706">MVSSVQLEMSSTLAIAKIGAVIRLAGEAAPTKAEAEASPGYVSLDITTGGIRKFSISQHYGSDFEDGFTLADVLAANTDYKLYLFFEAGAIKPSETNIQGVTLTNDVASLSFTTAALAPAGDAVWARSLAGQQFVGSLPEWSYSENQKGVFVAYAQLVNSFNTVKLTIRNADDNLKDTVGAYTVGAVQPDPRFLFDFAKLGNSYPDADNYYYVMGTEKKDKISGKAVQLEIVSFSQLIHHRVPLNRY</sequence>